<dbReference type="AlphaFoldDB" id="A0AAE6KTG5"/>
<feature type="domain" description="Putative zinc-finger" evidence="3">
    <location>
        <begin position="3"/>
        <end position="37"/>
    </location>
</feature>
<dbReference type="RefSeq" id="WP_140792525.1">
    <property type="nucleotide sequence ID" value="NZ_CP017169.1"/>
</dbReference>
<sequence length="302" mass="33861">MNCQDLERLLYPYLDGEFQPEERVDLETHLSGCADCRRRAEEEKQMQQALRRAARHSVSGMRAPASLRAGIQVGLKQEQRRVQFGVWLRAGAMALVVVTVGGGWAAFHAEQRLSAARTEAVQRHSKSKALPFEIASNAPEQVEEWFKDKVDPRITVPQIPKAKPLGGRISILNGREVAYISYETLPDNEGEPSRRLGVFVLPGNDEVSIPKFQALQAVEVDSAQGFNVVTWRDDEIVYEMVTDMDESDIRRMLAERDSGEKLARKSAPEADEPLYSLPPAPRAPRSRPPISVEPVTYPTYPQ</sequence>
<gene>
    <name evidence="4" type="ORF">BHS09_20415</name>
</gene>
<accession>A0AAE6KTG5</accession>
<evidence type="ECO:0000256" key="2">
    <source>
        <dbReference type="SAM" id="Phobius"/>
    </source>
</evidence>
<dbReference type="Proteomes" id="UP000320179">
    <property type="component" value="Chromosome"/>
</dbReference>
<keyword evidence="2" id="KW-1133">Transmembrane helix</keyword>
<proteinExistence type="predicted"/>
<reference evidence="4 5" key="1">
    <citation type="journal article" date="2019" name="Science">
        <title>Social genes are selection hotspots in kin groups of a soil microbe.</title>
        <authorList>
            <person name="Wielgoss S."/>
            <person name="Wolfensberger R."/>
            <person name="Sun L."/>
            <person name="Fiegna F."/>
            <person name="Velicer G.J."/>
        </authorList>
    </citation>
    <scope>NUCLEOTIDE SEQUENCE [LARGE SCALE GENOMIC DNA]</scope>
    <source>
        <strain evidence="4 5">MC3.5.9c15</strain>
    </source>
</reference>
<evidence type="ECO:0000256" key="1">
    <source>
        <dbReference type="SAM" id="MobiDB-lite"/>
    </source>
</evidence>
<dbReference type="EMBL" id="CP017174">
    <property type="protein sequence ID" value="QDE69145.1"/>
    <property type="molecule type" value="Genomic_DNA"/>
</dbReference>
<dbReference type="InterPro" id="IPR027383">
    <property type="entry name" value="Znf_put"/>
</dbReference>
<keyword evidence="2" id="KW-0472">Membrane</keyword>
<evidence type="ECO:0000313" key="4">
    <source>
        <dbReference type="EMBL" id="QDE69145.1"/>
    </source>
</evidence>
<dbReference type="Pfam" id="PF13490">
    <property type="entry name" value="zf-HC2"/>
    <property type="match status" value="1"/>
</dbReference>
<feature type="transmembrane region" description="Helical" evidence="2">
    <location>
        <begin position="86"/>
        <end position="107"/>
    </location>
</feature>
<dbReference type="InterPro" id="IPR041916">
    <property type="entry name" value="Anti_sigma_zinc_sf"/>
</dbReference>
<evidence type="ECO:0000259" key="3">
    <source>
        <dbReference type="Pfam" id="PF13490"/>
    </source>
</evidence>
<protein>
    <submittedName>
        <fullName evidence="4">Transmembrane regulator PrtR</fullName>
    </submittedName>
</protein>
<name>A0AAE6KTG5_MYXXA</name>
<keyword evidence="2 4" id="KW-0812">Transmembrane</keyword>
<feature type="compositionally biased region" description="Basic and acidic residues" evidence="1">
    <location>
        <begin position="256"/>
        <end position="268"/>
    </location>
</feature>
<organism evidence="4 5">
    <name type="scientific">Myxococcus xanthus</name>
    <dbReference type="NCBI Taxonomy" id="34"/>
    <lineage>
        <taxon>Bacteria</taxon>
        <taxon>Pseudomonadati</taxon>
        <taxon>Myxococcota</taxon>
        <taxon>Myxococcia</taxon>
        <taxon>Myxococcales</taxon>
        <taxon>Cystobacterineae</taxon>
        <taxon>Myxococcaceae</taxon>
        <taxon>Myxococcus</taxon>
    </lineage>
</organism>
<evidence type="ECO:0000313" key="5">
    <source>
        <dbReference type="Proteomes" id="UP000320179"/>
    </source>
</evidence>
<feature type="region of interest" description="Disordered" evidence="1">
    <location>
        <begin position="256"/>
        <end position="302"/>
    </location>
</feature>
<dbReference type="Gene3D" id="1.10.10.1320">
    <property type="entry name" value="Anti-sigma factor, zinc-finger domain"/>
    <property type="match status" value="1"/>
</dbReference>